<proteinExistence type="predicted"/>
<dbReference type="AlphaFoldDB" id="A0AAV1Y5V8"/>
<organism evidence="2 3">
    <name type="scientific">Lupinus luteus</name>
    <name type="common">European yellow lupine</name>
    <dbReference type="NCBI Taxonomy" id="3873"/>
    <lineage>
        <taxon>Eukaryota</taxon>
        <taxon>Viridiplantae</taxon>
        <taxon>Streptophyta</taxon>
        <taxon>Embryophyta</taxon>
        <taxon>Tracheophyta</taxon>
        <taxon>Spermatophyta</taxon>
        <taxon>Magnoliopsida</taxon>
        <taxon>eudicotyledons</taxon>
        <taxon>Gunneridae</taxon>
        <taxon>Pentapetalae</taxon>
        <taxon>rosids</taxon>
        <taxon>fabids</taxon>
        <taxon>Fabales</taxon>
        <taxon>Fabaceae</taxon>
        <taxon>Papilionoideae</taxon>
        <taxon>50 kb inversion clade</taxon>
        <taxon>genistoids sensu lato</taxon>
        <taxon>core genistoids</taxon>
        <taxon>Genisteae</taxon>
        <taxon>Lupinus</taxon>
    </lineage>
</organism>
<dbReference type="EMBL" id="CAXHTB010000021">
    <property type="protein sequence ID" value="CAL0329262.1"/>
    <property type="molecule type" value="Genomic_DNA"/>
</dbReference>
<gene>
    <name evidence="2" type="ORF">LLUT_LOCUS30322</name>
</gene>
<dbReference type="InterPro" id="IPR035979">
    <property type="entry name" value="RBD_domain_sf"/>
</dbReference>
<dbReference type="Pfam" id="PF04059">
    <property type="entry name" value="RRM_2"/>
    <property type="match status" value="1"/>
</dbReference>
<comment type="caution">
    <text evidence="2">The sequence shown here is derived from an EMBL/GenBank/DDBJ whole genome shotgun (WGS) entry which is preliminary data.</text>
</comment>
<evidence type="ECO:0000259" key="1">
    <source>
        <dbReference type="Pfam" id="PF04059"/>
    </source>
</evidence>
<protein>
    <recommendedName>
        <fullName evidence="1">Mei2-like C-terminal RNA recognition motif domain-containing protein</fullName>
    </recommendedName>
</protein>
<dbReference type="GO" id="GO:0003676">
    <property type="term" value="F:nucleic acid binding"/>
    <property type="evidence" value="ECO:0007669"/>
    <property type="project" value="InterPro"/>
</dbReference>
<sequence>MAPLNPDAPNFIPSEHKPLTSPCFAITTPIPPFPQHCYLHFSSHRLLYHPKLVLTRFVPFPSIPFHHHHHDTNITTKQLSTTTQTVEHTGPYLSDIEPTIIEEARVQKQEGKEASCRKGRALKGMNLCRRGLRDKKDKEVADYKKCWVSKKRQICGRGENKYFKNFPIKNRCYCSIRPVRVDGEDTTVMIKNIPNKYTRDLLVDYLEKQCMLENKRAEDDDGSDGIGEDHIILAFDFVYLPIDFKSGLNKGYAFVNFTSHKGAWRFNMRSSNMKWDLFQSHKIREVVAARLQGKEALKRHFESMQFPCESEEVLPLCFNPPRDGLTKGGDQSTIGRLRLFKPPQV</sequence>
<reference evidence="2 3" key="1">
    <citation type="submission" date="2024-03" db="EMBL/GenBank/DDBJ databases">
        <authorList>
            <person name="Martinez-Hernandez J."/>
        </authorList>
    </citation>
    <scope>NUCLEOTIDE SEQUENCE [LARGE SCALE GENOMIC DNA]</scope>
</reference>
<accession>A0AAV1Y5V8</accession>
<dbReference type="Proteomes" id="UP001497480">
    <property type="component" value="Unassembled WGS sequence"/>
</dbReference>
<dbReference type="SUPFAM" id="SSF54928">
    <property type="entry name" value="RNA-binding domain, RBD"/>
    <property type="match status" value="1"/>
</dbReference>
<name>A0AAV1Y5V8_LUPLU</name>
<keyword evidence="3" id="KW-1185">Reference proteome</keyword>
<feature type="domain" description="Mei2-like C-terminal RNA recognition motif" evidence="1">
    <location>
        <begin position="234"/>
        <end position="301"/>
    </location>
</feature>
<dbReference type="InterPro" id="IPR012677">
    <property type="entry name" value="Nucleotide-bd_a/b_plait_sf"/>
</dbReference>
<evidence type="ECO:0000313" key="2">
    <source>
        <dbReference type="EMBL" id="CAL0329262.1"/>
    </source>
</evidence>
<dbReference type="InterPro" id="IPR007201">
    <property type="entry name" value="Mei2-like_Rrm_C"/>
</dbReference>
<dbReference type="Gene3D" id="3.30.70.330">
    <property type="match status" value="1"/>
</dbReference>
<evidence type="ECO:0000313" key="3">
    <source>
        <dbReference type="Proteomes" id="UP001497480"/>
    </source>
</evidence>